<evidence type="ECO:0008006" key="5">
    <source>
        <dbReference type="Google" id="ProtNLM"/>
    </source>
</evidence>
<dbReference type="RefSeq" id="WP_206717347.1">
    <property type="nucleotide sequence ID" value="NZ_CP071091.1"/>
</dbReference>
<evidence type="ECO:0000256" key="1">
    <source>
        <dbReference type="SAM" id="MobiDB-lite"/>
    </source>
</evidence>
<keyword evidence="4" id="KW-1185">Reference proteome</keyword>
<accession>A0ABX7NDI0</accession>
<organism evidence="3 4">
    <name type="scientific">Myxococcus landrumensis</name>
    <dbReference type="NCBI Taxonomy" id="2813577"/>
    <lineage>
        <taxon>Bacteria</taxon>
        <taxon>Pseudomonadati</taxon>
        <taxon>Myxococcota</taxon>
        <taxon>Myxococcia</taxon>
        <taxon>Myxococcales</taxon>
        <taxon>Cystobacterineae</taxon>
        <taxon>Myxococcaceae</taxon>
        <taxon>Myxococcus</taxon>
    </lineage>
</organism>
<protein>
    <recommendedName>
        <fullName evidence="5">Alginate export domain-containing protein</fullName>
    </recommendedName>
</protein>
<proteinExistence type="predicted"/>
<dbReference type="Proteomes" id="UP000663090">
    <property type="component" value="Chromosome"/>
</dbReference>
<dbReference type="EMBL" id="CP071091">
    <property type="protein sequence ID" value="QSQ15652.1"/>
    <property type="molecule type" value="Genomic_DNA"/>
</dbReference>
<gene>
    <name evidence="3" type="ORF">JY572_06190</name>
</gene>
<evidence type="ECO:0000313" key="3">
    <source>
        <dbReference type="EMBL" id="QSQ15652.1"/>
    </source>
</evidence>
<reference evidence="3 4" key="1">
    <citation type="submission" date="2021-02" db="EMBL/GenBank/DDBJ databases">
        <title>De Novo genome assembly of isolated myxobacteria.</title>
        <authorList>
            <person name="Stevens D.C."/>
        </authorList>
    </citation>
    <scope>NUCLEOTIDE SEQUENCE [LARGE SCALE GENOMIC DNA]</scope>
    <source>
        <strain evidence="3 4">SCHIC003</strain>
    </source>
</reference>
<feature type="chain" id="PRO_5047506579" description="Alginate export domain-containing protein" evidence="2">
    <location>
        <begin position="27"/>
        <end position="335"/>
    </location>
</feature>
<evidence type="ECO:0000313" key="4">
    <source>
        <dbReference type="Proteomes" id="UP000663090"/>
    </source>
</evidence>
<evidence type="ECO:0000256" key="2">
    <source>
        <dbReference type="SAM" id="SignalP"/>
    </source>
</evidence>
<sequence>MMYQRPSKALRTLCLALGLAASPALAQQQESTASLPDVPTAGPTPPPEVTPANEPSPAVPLRPIPNVRLYLTSLNLFRVNPLGLETQNRLVLQKRLFDSTSVVLRDTFVNAAASLKVSPASLKVGPTVEIQPVALFNLRASYEYTQFMGTMGFLQSYPDPIRDFSDDALDAGEDSAYSTSGHHFMLEPTLQAKVGPIAVRTKFSFEYWNLSLRDGETTFYDPFLDTLLAGKGWVYTNDSDVIYLADRWATGVRFSGVWPQYDADQGISGSRKANNSHMRVGPFASYAFNQDEGTLFNRPTVVASVAWYLKHPSRQDALPFMFVGFAFNSDLMRTR</sequence>
<keyword evidence="2" id="KW-0732">Signal</keyword>
<feature type="signal peptide" evidence="2">
    <location>
        <begin position="1"/>
        <end position="26"/>
    </location>
</feature>
<name>A0ABX7NDI0_9BACT</name>
<feature type="region of interest" description="Disordered" evidence="1">
    <location>
        <begin position="28"/>
        <end position="58"/>
    </location>
</feature>